<evidence type="ECO:0000256" key="2">
    <source>
        <dbReference type="SAM" id="Phobius"/>
    </source>
</evidence>
<feature type="region of interest" description="Disordered" evidence="1">
    <location>
        <begin position="294"/>
        <end position="354"/>
    </location>
</feature>
<dbReference type="EMBL" id="CAUWAG010000020">
    <property type="protein sequence ID" value="CAJ2512900.1"/>
    <property type="molecule type" value="Genomic_DNA"/>
</dbReference>
<name>A0AAI8VYF1_9PEZI</name>
<evidence type="ECO:0000313" key="4">
    <source>
        <dbReference type="Proteomes" id="UP001295740"/>
    </source>
</evidence>
<reference evidence="3" key="1">
    <citation type="submission" date="2023-10" db="EMBL/GenBank/DDBJ databases">
        <authorList>
            <person name="Hackl T."/>
        </authorList>
    </citation>
    <scope>NUCLEOTIDE SEQUENCE</scope>
</reference>
<evidence type="ECO:0000256" key="1">
    <source>
        <dbReference type="SAM" id="MobiDB-lite"/>
    </source>
</evidence>
<dbReference type="AlphaFoldDB" id="A0AAI8VYF1"/>
<feature type="region of interest" description="Disordered" evidence="1">
    <location>
        <begin position="114"/>
        <end position="147"/>
    </location>
</feature>
<keyword evidence="2" id="KW-1133">Transmembrane helix</keyword>
<keyword evidence="2" id="KW-0472">Membrane</keyword>
<gene>
    <name evidence="3" type="ORF">KHLLAP_LOCUS13368</name>
</gene>
<feature type="compositionally biased region" description="Basic and acidic residues" evidence="1">
    <location>
        <begin position="114"/>
        <end position="127"/>
    </location>
</feature>
<keyword evidence="4" id="KW-1185">Reference proteome</keyword>
<keyword evidence="2" id="KW-0812">Transmembrane</keyword>
<accession>A0AAI8VYF1</accession>
<organism evidence="3 4">
    <name type="scientific">Anthostomella pinea</name>
    <dbReference type="NCBI Taxonomy" id="933095"/>
    <lineage>
        <taxon>Eukaryota</taxon>
        <taxon>Fungi</taxon>
        <taxon>Dikarya</taxon>
        <taxon>Ascomycota</taxon>
        <taxon>Pezizomycotina</taxon>
        <taxon>Sordariomycetes</taxon>
        <taxon>Xylariomycetidae</taxon>
        <taxon>Xylariales</taxon>
        <taxon>Xylariaceae</taxon>
        <taxon>Anthostomella</taxon>
    </lineage>
</organism>
<comment type="caution">
    <text evidence="3">The sequence shown here is derived from an EMBL/GenBank/DDBJ whole genome shotgun (WGS) entry which is preliminary data.</text>
</comment>
<sequence length="397" mass="43147">MPPINGPAATAGVIAISVAVAAAIAVYESPELQRMANDLRRRIAIALHSFGDSITPQERENLFNRPEDAEGFLESRGLGAGMGAGGEHGVEADDETRRRQREELMYWNAMLQEKKEKENREDSEKVHTTRRRTSTRGSSFDDFLRQDDNAEKGTYVYQTGHETQNNEALVRRRADGLRGLNASMYTNPFADEHGIDDDIALENSLMDPEKDELLSDIYSATDLGQDEPSRNATQSPSPAIPTLVEVGESTSQPEQPQSSEHELGRDEFMTAGQGDREGRQDAYSLIQAWAKETSNPTSNSGFYSPLPETPEAPLSEPELISDGEMTPTDSGSLAGSGVDVAEEGASARSGSQGRYYDVVSDDEGMMTPASWTEVGSVVSESDSGAVHSTHLPVSRIS</sequence>
<proteinExistence type="predicted"/>
<evidence type="ECO:0000313" key="3">
    <source>
        <dbReference type="EMBL" id="CAJ2512900.1"/>
    </source>
</evidence>
<dbReference type="Proteomes" id="UP001295740">
    <property type="component" value="Unassembled WGS sequence"/>
</dbReference>
<feature type="compositionally biased region" description="Low complexity" evidence="1">
    <location>
        <begin position="248"/>
        <end position="258"/>
    </location>
</feature>
<feature type="region of interest" description="Disordered" evidence="1">
    <location>
        <begin position="246"/>
        <end position="266"/>
    </location>
</feature>
<protein>
    <submittedName>
        <fullName evidence="3">Uu.00g010190.m01.CDS01</fullName>
    </submittedName>
</protein>
<feature type="transmembrane region" description="Helical" evidence="2">
    <location>
        <begin position="6"/>
        <end position="27"/>
    </location>
</feature>